<dbReference type="OMA" id="QKFACES"/>
<evidence type="ECO:0000256" key="8">
    <source>
        <dbReference type="SAM" id="MobiDB-lite"/>
    </source>
</evidence>
<organism evidence="10">
    <name type="scientific">Absidia glauca</name>
    <name type="common">Pin mould</name>
    <dbReference type="NCBI Taxonomy" id="4829"/>
    <lineage>
        <taxon>Eukaryota</taxon>
        <taxon>Fungi</taxon>
        <taxon>Fungi incertae sedis</taxon>
        <taxon>Mucoromycota</taxon>
        <taxon>Mucoromycotina</taxon>
        <taxon>Mucoromycetes</taxon>
        <taxon>Mucorales</taxon>
        <taxon>Cunninghamellaceae</taxon>
        <taxon>Absidia</taxon>
    </lineage>
</organism>
<dbReference type="PANTHER" id="PTHR28088">
    <property type="entry name" value="TRANSCRIPTIONAL ACTIVATOR HAA1-RELATED"/>
    <property type="match status" value="1"/>
</dbReference>
<feature type="compositionally biased region" description="Low complexity" evidence="8">
    <location>
        <begin position="284"/>
        <end position="313"/>
    </location>
</feature>
<keyword evidence="4" id="KW-0186">Copper</keyword>
<dbReference type="PANTHER" id="PTHR28088:SF9">
    <property type="entry name" value="TRANSCRIPTION FACTOR GRISEA, PUTATIVE (AFU_ORTHOLOGUE AFUA_1G13190)-RELATED"/>
    <property type="match status" value="1"/>
</dbReference>
<keyword evidence="6" id="KW-0804">Transcription</keyword>
<keyword evidence="11" id="KW-1185">Reference proteome</keyword>
<accession>A0A163J0T2</accession>
<dbReference type="Proteomes" id="UP000078561">
    <property type="component" value="Unassembled WGS sequence"/>
</dbReference>
<feature type="domain" description="Copper-fist" evidence="9">
    <location>
        <begin position="37"/>
        <end position="64"/>
    </location>
</feature>
<evidence type="ECO:0000256" key="1">
    <source>
        <dbReference type="ARBA" id="ARBA00004123"/>
    </source>
</evidence>
<sequence length="468" mass="49310">MLIDGKKVACGKKKRQNALTFVTGANSFSTLCEMLATCIKGHRATHCKHKDRPMVEIKKKGRPATQCPRCRELRVVRQLHVKCSCYEEQELKRARTVIDQDSKMINKLVIDISKANLRAIAPRPKQLADHPLQQKPPFISDQNILSPSPYAFPSPRTSSSSPSLSPPAPPMSPCTNLSVVSPSTPQKHDLPKPISLSPAPTTASCCSSSPSSSSSNAETRPVSKCRCRPGGSCGCKAPNTNATTNGSCCGSAPSTSSCCGSSTGPAEPSPCCGPTSSLPPPMSPSSSSPSSSSSIQSFSDNPKSCCSSSSPQSIALSPQSMLYPSSSSLTLPPIDAKTTPKPTMCADGLGKSSCCSSKQRNSLGETIRLVTCRCGDSCACIGCDAHPSRVMKSSEQDPYAGYTDLPFKRRLSIAALCTPSTKPPRPDDMPTSVLAENGALLCGCGCSNTLSECTDCFQELCQDYYAGG</sequence>
<keyword evidence="7" id="KW-0539">Nucleus</keyword>
<evidence type="ECO:0000259" key="9">
    <source>
        <dbReference type="PROSITE" id="PS50073"/>
    </source>
</evidence>
<gene>
    <name evidence="10" type="primary">ABSGL_01915.1 scaffold 2540</name>
</gene>
<evidence type="ECO:0000256" key="2">
    <source>
        <dbReference type="ARBA" id="ARBA00022723"/>
    </source>
</evidence>
<evidence type="ECO:0000256" key="7">
    <source>
        <dbReference type="ARBA" id="ARBA00023242"/>
    </source>
</evidence>
<dbReference type="InParanoid" id="A0A163J0T2"/>
<dbReference type="InterPro" id="IPR036395">
    <property type="entry name" value="Cu_fist_DNA-bd_dom_sf"/>
</dbReference>
<feature type="compositionally biased region" description="Low complexity" evidence="8">
    <location>
        <begin position="197"/>
        <end position="215"/>
    </location>
</feature>
<dbReference type="InterPro" id="IPR001083">
    <property type="entry name" value="Cu_fist_DNA-bd_dom"/>
</dbReference>
<dbReference type="GO" id="GO:0005634">
    <property type="term" value="C:nucleus"/>
    <property type="evidence" value="ECO:0007669"/>
    <property type="project" value="UniProtKB-SubCell"/>
</dbReference>
<dbReference type="STRING" id="4829.A0A163J0T2"/>
<evidence type="ECO:0000313" key="11">
    <source>
        <dbReference type="Proteomes" id="UP000078561"/>
    </source>
</evidence>
<dbReference type="SMART" id="SM01090">
    <property type="entry name" value="Copper-fist"/>
    <property type="match status" value="1"/>
</dbReference>
<feature type="compositionally biased region" description="Polar residues" evidence="8">
    <location>
        <begin position="174"/>
        <end position="185"/>
    </location>
</feature>
<keyword evidence="3" id="KW-0862">Zinc</keyword>
<evidence type="ECO:0000256" key="3">
    <source>
        <dbReference type="ARBA" id="ARBA00022833"/>
    </source>
</evidence>
<keyword evidence="5" id="KW-0805">Transcription regulation</keyword>
<dbReference type="Pfam" id="PF00649">
    <property type="entry name" value="Copper-fist"/>
    <property type="match status" value="1"/>
</dbReference>
<feature type="compositionally biased region" description="Low complexity" evidence="8">
    <location>
        <begin position="153"/>
        <end position="163"/>
    </location>
</feature>
<dbReference type="GO" id="GO:0005507">
    <property type="term" value="F:copper ion binding"/>
    <property type="evidence" value="ECO:0007669"/>
    <property type="project" value="InterPro"/>
</dbReference>
<feature type="region of interest" description="Disordered" evidence="8">
    <location>
        <begin position="124"/>
        <end position="228"/>
    </location>
</feature>
<dbReference type="PRINTS" id="PR00617">
    <property type="entry name" value="COPPERFIST"/>
</dbReference>
<keyword evidence="2" id="KW-0479">Metal-binding</keyword>
<name>A0A163J0T2_ABSGL</name>
<dbReference type="PROSITE" id="PS50073">
    <property type="entry name" value="COPPER_FIST_2"/>
    <property type="match status" value="1"/>
</dbReference>
<proteinExistence type="predicted"/>
<dbReference type="EMBL" id="LT551144">
    <property type="protein sequence ID" value="SAL96502.1"/>
    <property type="molecule type" value="Genomic_DNA"/>
</dbReference>
<dbReference type="GO" id="GO:0006879">
    <property type="term" value="P:intracellular iron ion homeostasis"/>
    <property type="evidence" value="ECO:0007669"/>
    <property type="project" value="TreeGrafter"/>
</dbReference>
<protein>
    <recommendedName>
        <fullName evidence="9">Copper-fist domain-containing protein</fullName>
    </recommendedName>
</protein>
<dbReference type="SMART" id="SM00412">
    <property type="entry name" value="Cu_FIST"/>
    <property type="match status" value="1"/>
</dbReference>
<dbReference type="AlphaFoldDB" id="A0A163J0T2"/>
<reference evidence="10" key="1">
    <citation type="submission" date="2016-04" db="EMBL/GenBank/DDBJ databases">
        <authorList>
            <person name="Evans L.H."/>
            <person name="Alamgir A."/>
            <person name="Owens N."/>
            <person name="Weber N.D."/>
            <person name="Virtaneva K."/>
            <person name="Barbian K."/>
            <person name="Babar A."/>
            <person name="Rosenke K."/>
        </authorList>
    </citation>
    <scope>NUCLEOTIDE SEQUENCE [LARGE SCALE GENOMIC DNA]</scope>
    <source>
        <strain evidence="10">CBS 101.48</strain>
    </source>
</reference>
<evidence type="ECO:0000313" key="10">
    <source>
        <dbReference type="EMBL" id="SAL96502.1"/>
    </source>
</evidence>
<dbReference type="GO" id="GO:0000981">
    <property type="term" value="F:DNA-binding transcription factor activity, RNA polymerase II-specific"/>
    <property type="evidence" value="ECO:0007669"/>
    <property type="project" value="TreeGrafter"/>
</dbReference>
<evidence type="ECO:0000256" key="4">
    <source>
        <dbReference type="ARBA" id="ARBA00023008"/>
    </source>
</evidence>
<feature type="region of interest" description="Disordered" evidence="8">
    <location>
        <begin position="282"/>
        <end position="313"/>
    </location>
</feature>
<dbReference type="GO" id="GO:0045944">
    <property type="term" value="P:positive regulation of transcription by RNA polymerase II"/>
    <property type="evidence" value="ECO:0007669"/>
    <property type="project" value="TreeGrafter"/>
</dbReference>
<evidence type="ECO:0000256" key="6">
    <source>
        <dbReference type="ARBA" id="ARBA00023163"/>
    </source>
</evidence>
<dbReference type="InterPro" id="IPR051763">
    <property type="entry name" value="Copper_Homeo_Regul"/>
</dbReference>
<dbReference type="OrthoDB" id="5600085at2759"/>
<comment type="subcellular location">
    <subcellularLocation>
        <location evidence="1">Nucleus</location>
    </subcellularLocation>
</comment>
<evidence type="ECO:0000256" key="5">
    <source>
        <dbReference type="ARBA" id="ARBA00023015"/>
    </source>
</evidence>
<dbReference type="GO" id="GO:0006878">
    <property type="term" value="P:intracellular copper ion homeostasis"/>
    <property type="evidence" value="ECO:0007669"/>
    <property type="project" value="TreeGrafter"/>
</dbReference>
<dbReference type="Gene3D" id="3.90.430.10">
    <property type="entry name" value="Copper fist DNA-binding domain"/>
    <property type="match status" value="1"/>
</dbReference>
<dbReference type="GO" id="GO:0000978">
    <property type="term" value="F:RNA polymerase II cis-regulatory region sequence-specific DNA binding"/>
    <property type="evidence" value="ECO:0007669"/>
    <property type="project" value="TreeGrafter"/>
</dbReference>
<dbReference type="SUPFAM" id="SSF57879">
    <property type="entry name" value="Zinc domain conserved in yeast copper-regulated transcription factors"/>
    <property type="match status" value="1"/>
</dbReference>